<sequence>MKNLITVLFVICTLIFSCKSVKDTSSSISKKDLVKTTEKWIIASTQVTCDETSEVLCYQIKKPGAMDYEKLNVLIENFIFEPGYKYQIELSIIPSKKEGTRYEMLKQIHKVAVN</sequence>
<name>H6RGA5_9BACT</name>
<dbReference type="EMBL" id="FO117597">
    <property type="protein sequence ID" value="CCG00066.1"/>
    <property type="molecule type" value="Genomic_DNA"/>
</dbReference>
<accession>H6RGA5</accession>
<proteinExistence type="predicted"/>
<dbReference type="AlphaFoldDB" id="H6RGA5"/>
<feature type="domain" description="DUF4377" evidence="1">
    <location>
        <begin position="42"/>
        <end position="92"/>
    </location>
</feature>
<dbReference type="InterPro" id="IPR025485">
    <property type="entry name" value="DUF4377"/>
</dbReference>
<evidence type="ECO:0000259" key="1">
    <source>
        <dbReference type="Pfam" id="PF14302"/>
    </source>
</evidence>
<evidence type="ECO:0000313" key="2">
    <source>
        <dbReference type="EMBL" id="CCG00066.1"/>
    </source>
</evidence>
<organism evidence="2">
    <name type="scientific">uncultured Flavobacteriia bacterium</name>
    <dbReference type="NCBI Taxonomy" id="212695"/>
    <lineage>
        <taxon>Bacteria</taxon>
        <taxon>Pseudomonadati</taxon>
        <taxon>Bacteroidota</taxon>
        <taxon>Flavobacteriia</taxon>
        <taxon>environmental samples</taxon>
    </lineage>
</organism>
<reference evidence="2" key="1">
    <citation type="journal article" date="2012" name="Environ. Microbiol.">
        <title>Genomic content of uncultured Bacteroidetes from contrasting oceanic provinces in the North Atlantic Ocean.</title>
        <authorList>
            <person name="Gomez-Pereira P.R."/>
            <person name="Schuler M."/>
            <person name="Fuchs B.M."/>
            <person name="Bennke C."/>
            <person name="Teeling H."/>
            <person name="Waldmann J."/>
            <person name="Richter M."/>
            <person name="Barbe V."/>
            <person name="Bataille E."/>
            <person name="Glockner F.O."/>
            <person name="Amann R."/>
        </authorList>
    </citation>
    <scope>NUCLEOTIDE SEQUENCE</scope>
</reference>
<gene>
    <name evidence="2" type="ORF">VIS_S3CHB70027</name>
</gene>
<dbReference type="PROSITE" id="PS51257">
    <property type="entry name" value="PROKAR_LIPOPROTEIN"/>
    <property type="match status" value="1"/>
</dbReference>
<reference evidence="2" key="2">
    <citation type="submission" date="2012-02" db="EMBL/GenBank/DDBJ databases">
        <authorList>
            <person name="Genoscope - CEA"/>
        </authorList>
    </citation>
    <scope>NUCLEOTIDE SEQUENCE</scope>
</reference>
<dbReference type="Pfam" id="PF14302">
    <property type="entry name" value="DUF4377"/>
    <property type="match status" value="1"/>
</dbReference>
<protein>
    <submittedName>
        <fullName evidence="2">Secreted protein</fullName>
    </submittedName>
</protein>